<dbReference type="InterPro" id="IPR003115">
    <property type="entry name" value="ParB_N"/>
</dbReference>
<reference evidence="3 4" key="1">
    <citation type="submission" date="2023-07" db="EMBL/GenBank/DDBJ databases">
        <title>Sorghum-associated microbial communities from plants grown in Nebraska, USA.</title>
        <authorList>
            <person name="Schachtman D."/>
        </authorList>
    </citation>
    <scope>NUCLEOTIDE SEQUENCE [LARGE SCALE GENOMIC DNA]</scope>
    <source>
        <strain evidence="3 4">BE107</strain>
    </source>
</reference>
<dbReference type="PANTHER" id="PTHR33375:SF1">
    <property type="entry name" value="CHROMOSOME-PARTITIONING PROTEIN PARB-RELATED"/>
    <property type="match status" value="1"/>
</dbReference>
<evidence type="ECO:0000256" key="1">
    <source>
        <dbReference type="ARBA" id="ARBA00006295"/>
    </source>
</evidence>
<comment type="caution">
    <text evidence="3">The sequence shown here is derived from an EMBL/GenBank/DDBJ whole genome shotgun (WGS) entry which is preliminary data.</text>
</comment>
<dbReference type="Pfam" id="PF02195">
    <property type="entry name" value="ParB_N"/>
    <property type="match status" value="1"/>
</dbReference>
<keyword evidence="4" id="KW-1185">Reference proteome</keyword>
<name>A0ABU1RSX8_9GAMM</name>
<dbReference type="Gene3D" id="3.90.1530.10">
    <property type="entry name" value="Conserved hypothetical protein from pyrococcus furiosus pfu- 392566-001, ParB domain"/>
    <property type="match status" value="1"/>
</dbReference>
<protein>
    <submittedName>
        <fullName evidence="3">ParB/RepB/Spo0J family partition protein</fullName>
    </submittedName>
</protein>
<dbReference type="RefSeq" id="WP_310091278.1">
    <property type="nucleotide sequence ID" value="NZ_JAVDTT010000001.1"/>
</dbReference>
<evidence type="ECO:0000313" key="3">
    <source>
        <dbReference type="EMBL" id="MDR6841025.1"/>
    </source>
</evidence>
<evidence type="ECO:0000259" key="2">
    <source>
        <dbReference type="SMART" id="SM00470"/>
    </source>
</evidence>
<dbReference type="SMART" id="SM00470">
    <property type="entry name" value="ParB"/>
    <property type="match status" value="1"/>
</dbReference>
<dbReference type="SUPFAM" id="SSF110849">
    <property type="entry name" value="ParB/Sulfiredoxin"/>
    <property type="match status" value="1"/>
</dbReference>
<dbReference type="EMBL" id="JAVDTT010000001">
    <property type="protein sequence ID" value="MDR6841025.1"/>
    <property type="molecule type" value="Genomic_DNA"/>
</dbReference>
<sequence>MATALLKEIDVDLIDRNPENPRVVFRPGEMSQLMDSIRRLGVQVPISVYKEGGRFVLIDGERRWRSSIKLNKKTIPAIIQEKPSSLQNLLLMFNIHALREQWDLLTIALKLPRVISLLREGLGRAPNEKDISGETGLSLGVIRRCKLLIDLPDRHKQIILRELRKPKSQQKLTEDFYIEMERALKTVERAMPDVFPKGGKETVRNILIKKYSDGVITNLIHFRQIGKIARAKNVDADEEDARIALTKLFTEPSYSIEQAYGDSVSNAYIERDLATRANGLADYLSQVESDTIDDDALKALEHLFETLHEFLEGEQ</sequence>
<dbReference type="Proteomes" id="UP001254759">
    <property type="component" value="Unassembled WGS sequence"/>
</dbReference>
<proteinExistence type="inferred from homology"/>
<organism evidence="3 4">
    <name type="scientific">Pseudoxanthomonas sacheonensis</name>
    <dbReference type="NCBI Taxonomy" id="443615"/>
    <lineage>
        <taxon>Bacteria</taxon>
        <taxon>Pseudomonadati</taxon>
        <taxon>Pseudomonadota</taxon>
        <taxon>Gammaproteobacteria</taxon>
        <taxon>Lysobacterales</taxon>
        <taxon>Lysobacteraceae</taxon>
        <taxon>Pseudoxanthomonas</taxon>
    </lineage>
</organism>
<evidence type="ECO:0000313" key="4">
    <source>
        <dbReference type="Proteomes" id="UP001254759"/>
    </source>
</evidence>
<comment type="similarity">
    <text evidence="1">Belongs to the ParB family.</text>
</comment>
<dbReference type="InterPro" id="IPR004437">
    <property type="entry name" value="ParB/RepB/Spo0J"/>
</dbReference>
<feature type="domain" description="ParB-like N-terminal" evidence="2">
    <location>
        <begin position="7"/>
        <end position="99"/>
    </location>
</feature>
<dbReference type="InterPro" id="IPR036086">
    <property type="entry name" value="ParB/Sulfiredoxin_sf"/>
</dbReference>
<dbReference type="PANTHER" id="PTHR33375">
    <property type="entry name" value="CHROMOSOME-PARTITIONING PROTEIN PARB-RELATED"/>
    <property type="match status" value="1"/>
</dbReference>
<dbReference type="InterPro" id="IPR050336">
    <property type="entry name" value="Chromosome_partition/occlusion"/>
</dbReference>
<accession>A0ABU1RSX8</accession>
<dbReference type="NCBIfam" id="TIGR00180">
    <property type="entry name" value="parB_part"/>
    <property type="match status" value="1"/>
</dbReference>
<gene>
    <name evidence="3" type="ORF">J2W94_001289</name>
</gene>